<evidence type="ECO:0000256" key="1">
    <source>
        <dbReference type="ARBA" id="ARBA00022723"/>
    </source>
</evidence>
<comment type="caution">
    <text evidence="4">The sequence shown here is derived from an EMBL/GenBank/DDBJ whole genome shotgun (WGS) entry which is preliminary data.</text>
</comment>
<protein>
    <submittedName>
        <fullName evidence="4">Sulfatase</fullName>
    </submittedName>
</protein>
<reference evidence="4" key="1">
    <citation type="submission" date="2022-01" db="EMBL/GenBank/DDBJ databases">
        <title>Novel bile acid biosynthetic pathways are enriched in the microbiome of centenarians.</title>
        <authorList>
            <person name="Sato Y."/>
            <person name="Atarashi K."/>
            <person name="Plichta R.D."/>
            <person name="Arai Y."/>
            <person name="Sasajima S."/>
            <person name="Kearney M.S."/>
            <person name="Suda W."/>
            <person name="Takeshita K."/>
            <person name="Sasaki T."/>
            <person name="Okamoto S."/>
            <person name="Skelly N.A."/>
            <person name="Okamura Y."/>
            <person name="Vlamakis H."/>
            <person name="Li Y."/>
            <person name="Tanoue T."/>
            <person name="Takei H."/>
            <person name="Nittono H."/>
            <person name="Narushima S."/>
            <person name="Irie J."/>
            <person name="Itoh H."/>
            <person name="Moriya K."/>
            <person name="Sugiura Y."/>
            <person name="Suematsu M."/>
            <person name="Moritoki N."/>
            <person name="Shibata S."/>
            <person name="Littman R.D."/>
            <person name="Fischbach A.M."/>
            <person name="Uwamino Y."/>
            <person name="Inoue T."/>
            <person name="Honda A."/>
            <person name="Hattori M."/>
            <person name="Murai T."/>
            <person name="Xavier J.R."/>
            <person name="Hirose N."/>
            <person name="Honda K."/>
        </authorList>
    </citation>
    <scope>NUCLEOTIDE SEQUENCE</scope>
    <source>
        <strain evidence="4">CE91-St55</strain>
    </source>
</reference>
<dbReference type="GO" id="GO:0046872">
    <property type="term" value="F:metal ion binding"/>
    <property type="evidence" value="ECO:0007669"/>
    <property type="project" value="UniProtKB-KW"/>
</dbReference>
<dbReference type="PANTHER" id="PTHR45953">
    <property type="entry name" value="IDURONATE 2-SULFATASE"/>
    <property type="match status" value="1"/>
</dbReference>
<proteinExistence type="predicted"/>
<evidence type="ECO:0000313" key="5">
    <source>
        <dbReference type="Proteomes" id="UP001055091"/>
    </source>
</evidence>
<gene>
    <name evidence="4" type="ORF">CE91St55_07640</name>
</gene>
<name>A0AA37JGG8_9FIRM</name>
<dbReference type="SUPFAM" id="SSF53649">
    <property type="entry name" value="Alkaline phosphatase-like"/>
    <property type="match status" value="1"/>
</dbReference>
<keyword evidence="1" id="KW-0479">Metal-binding</keyword>
<dbReference type="GO" id="GO:0005737">
    <property type="term" value="C:cytoplasm"/>
    <property type="evidence" value="ECO:0007669"/>
    <property type="project" value="TreeGrafter"/>
</dbReference>
<evidence type="ECO:0000256" key="2">
    <source>
        <dbReference type="ARBA" id="ARBA00022801"/>
    </source>
</evidence>
<dbReference type="RefSeq" id="WP_118040569.1">
    <property type="nucleotide sequence ID" value="NZ_BQNJ01000001.1"/>
</dbReference>
<dbReference type="EMBL" id="BQNJ01000001">
    <property type="protein sequence ID" value="GKG98782.1"/>
    <property type="molecule type" value="Genomic_DNA"/>
</dbReference>
<sequence length="440" mass="50138">MKKNILYLHTHDSGRYLEPFGVSVKTPNLMKLAKEGTLFRQAYCAAPTCSPSRVGLLSGQSPHSTNMLGLAQRGFQMDCYDTHLSNFLRSHGYHTCLFGVQHEAPDAAMLGYDYWFDEDCHHSEFIRRDTAACTRAADYLLHYQEEKPFFMSVGFINTHRRYPEAPADFVNPDYVKPPMTIPDTKENRKDMADFMYSAKIADDSVGVVLDALKRSGREDDTIVIFTTDHGIAFPFMKCNCYDTGIGVTLIMKFAGNQAAGKVSDSLISQIDVYPTLCDLLEIEKPDYLQGHSFAGLFDNPELEINEEVFAEVTYHAAYEPMRCIRTSRYKLIRYFDYHNGYVPANIDASPSKDSMIEAGLLKQTREREMLFDLALDPLERNNLVNSSDYKEVYDDLRLRLENWMERTGDPLLRVGYRVPKPEGAWVNRLCDLDPGCTLSE</sequence>
<dbReference type="PANTHER" id="PTHR45953:SF1">
    <property type="entry name" value="IDURONATE 2-SULFATASE"/>
    <property type="match status" value="1"/>
</dbReference>
<dbReference type="AlphaFoldDB" id="A0AA37JGG8"/>
<keyword evidence="2" id="KW-0378">Hydrolase</keyword>
<feature type="domain" description="Sulfatase N-terminal" evidence="3">
    <location>
        <begin position="20"/>
        <end position="281"/>
    </location>
</feature>
<evidence type="ECO:0000313" key="4">
    <source>
        <dbReference type="EMBL" id="GKG98782.1"/>
    </source>
</evidence>
<dbReference type="Pfam" id="PF00884">
    <property type="entry name" value="Sulfatase"/>
    <property type="match status" value="1"/>
</dbReference>
<organism evidence="4 5">
    <name type="scientific">Hungatella hathewayi</name>
    <dbReference type="NCBI Taxonomy" id="154046"/>
    <lineage>
        <taxon>Bacteria</taxon>
        <taxon>Bacillati</taxon>
        <taxon>Bacillota</taxon>
        <taxon>Clostridia</taxon>
        <taxon>Lachnospirales</taxon>
        <taxon>Lachnospiraceae</taxon>
        <taxon>Hungatella</taxon>
    </lineage>
</organism>
<accession>A0AA37JGG8</accession>
<dbReference type="InterPro" id="IPR017850">
    <property type="entry name" value="Alkaline_phosphatase_core_sf"/>
</dbReference>
<dbReference type="CDD" id="cd16027">
    <property type="entry name" value="SGSH"/>
    <property type="match status" value="1"/>
</dbReference>
<evidence type="ECO:0000259" key="3">
    <source>
        <dbReference type="Pfam" id="PF00884"/>
    </source>
</evidence>
<dbReference type="InterPro" id="IPR000917">
    <property type="entry name" value="Sulfatase_N"/>
</dbReference>
<dbReference type="Gene3D" id="3.40.720.10">
    <property type="entry name" value="Alkaline Phosphatase, subunit A"/>
    <property type="match status" value="1"/>
</dbReference>
<dbReference type="GO" id="GO:0008484">
    <property type="term" value="F:sulfuric ester hydrolase activity"/>
    <property type="evidence" value="ECO:0007669"/>
    <property type="project" value="TreeGrafter"/>
</dbReference>
<dbReference type="Proteomes" id="UP001055091">
    <property type="component" value="Unassembled WGS sequence"/>
</dbReference>